<dbReference type="InterPro" id="IPR004358">
    <property type="entry name" value="Sig_transdc_His_kin-like_C"/>
</dbReference>
<dbReference type="InterPro" id="IPR000014">
    <property type="entry name" value="PAS"/>
</dbReference>
<dbReference type="RefSeq" id="WP_263342272.1">
    <property type="nucleotide sequence ID" value="NZ_JAGSYH010000010.1"/>
</dbReference>
<dbReference type="CDD" id="cd00082">
    <property type="entry name" value="HisKA"/>
    <property type="match status" value="1"/>
</dbReference>
<keyword evidence="11" id="KW-1133">Transmembrane helix</keyword>
<evidence type="ECO:0000256" key="8">
    <source>
        <dbReference type="ARBA" id="ARBA00022840"/>
    </source>
</evidence>
<dbReference type="SUPFAM" id="SSF55874">
    <property type="entry name" value="ATPase domain of HSP90 chaperone/DNA topoisomerase II/histidine kinase"/>
    <property type="match status" value="1"/>
</dbReference>
<dbReference type="SMART" id="SM00091">
    <property type="entry name" value="PAS"/>
    <property type="match status" value="1"/>
</dbReference>
<accession>A0ABW1EKY7</accession>
<evidence type="ECO:0000259" key="13">
    <source>
        <dbReference type="PROSITE" id="PS50113"/>
    </source>
</evidence>
<feature type="compositionally biased region" description="Basic and acidic residues" evidence="10">
    <location>
        <begin position="607"/>
        <end position="622"/>
    </location>
</feature>
<keyword evidence="4" id="KW-0597">Phosphoprotein</keyword>
<dbReference type="PANTHER" id="PTHR43065">
    <property type="entry name" value="SENSOR HISTIDINE KINASE"/>
    <property type="match status" value="1"/>
</dbReference>
<organism evidence="15 16">
    <name type="scientific">Acidicapsa dinghuensis</name>
    <dbReference type="NCBI Taxonomy" id="2218256"/>
    <lineage>
        <taxon>Bacteria</taxon>
        <taxon>Pseudomonadati</taxon>
        <taxon>Acidobacteriota</taxon>
        <taxon>Terriglobia</taxon>
        <taxon>Terriglobales</taxon>
        <taxon>Acidobacteriaceae</taxon>
        <taxon>Acidicapsa</taxon>
    </lineage>
</organism>
<dbReference type="PRINTS" id="PR00344">
    <property type="entry name" value="BCTRLSENSOR"/>
</dbReference>
<gene>
    <name evidence="15" type="ORF">ACFPT7_16545</name>
</gene>
<comment type="subcellular location">
    <subcellularLocation>
        <location evidence="2">Membrane</location>
    </subcellularLocation>
</comment>
<dbReference type="InterPro" id="IPR005467">
    <property type="entry name" value="His_kinase_dom"/>
</dbReference>
<comment type="catalytic activity">
    <reaction evidence="1">
        <text>ATP + protein L-histidine = ADP + protein N-phospho-L-histidine.</text>
        <dbReference type="EC" id="2.7.13.3"/>
    </reaction>
</comment>
<name>A0ABW1EKY7_9BACT</name>
<keyword evidence="7 15" id="KW-0418">Kinase</keyword>
<dbReference type="Gene3D" id="6.10.340.10">
    <property type="match status" value="1"/>
</dbReference>
<dbReference type="Gene3D" id="3.30.565.10">
    <property type="entry name" value="Histidine kinase-like ATPase, C-terminal domain"/>
    <property type="match status" value="1"/>
</dbReference>
<dbReference type="Gene3D" id="1.10.287.130">
    <property type="match status" value="1"/>
</dbReference>
<reference evidence="16" key="1">
    <citation type="journal article" date="2019" name="Int. J. Syst. Evol. Microbiol.">
        <title>The Global Catalogue of Microorganisms (GCM) 10K type strain sequencing project: providing services to taxonomists for standard genome sequencing and annotation.</title>
        <authorList>
            <consortium name="The Broad Institute Genomics Platform"/>
            <consortium name="The Broad Institute Genome Sequencing Center for Infectious Disease"/>
            <person name="Wu L."/>
            <person name="Ma J."/>
        </authorList>
    </citation>
    <scope>NUCLEOTIDE SEQUENCE [LARGE SCALE GENOMIC DNA]</scope>
    <source>
        <strain evidence="16">JCM 4087</strain>
    </source>
</reference>
<dbReference type="PANTHER" id="PTHR43065:SF10">
    <property type="entry name" value="PEROXIDE STRESS-ACTIVATED HISTIDINE KINASE MAK3"/>
    <property type="match status" value="1"/>
</dbReference>
<dbReference type="InterPro" id="IPR003594">
    <property type="entry name" value="HATPase_dom"/>
</dbReference>
<keyword evidence="8" id="KW-0067">ATP-binding</keyword>
<sequence length="622" mass="69008">MQMLCGLALLEVLSLLLFAGILVQQQRGEIHLRAVVRLEHQAASMAVQAKEALQRNRPDEISLSVRMMGLGPSVNKVRVTDQKGQLLFVNEGDPADAKLTLVEHQQISKIKGGDAIFFAAEHGLWEGVAPITTQGKIYGYAWITSDKGWDNQQLYSILKSTIIFGIIWILASLLLAGLLARSITRPLALLHRGTKALMHSIEGEAQFPLPITVKNEFGDLIEAFNRMVASIEEQRSGLSDTLSLLDSMLAYAPIGLAFFDRRCRFVRVNRIFADATGIPLSRHLGRTLTEVIPAQVAQFLEQTIEEVFESDTPVRDLEVTGQMEPGGRAWTWIASAYPIHTTPESVRWVGLIVLDASDRKRSEEALRKTEKLAATGRLAASIAHEINNPLEAITNLLYLLSTHPELDDTARSYVDMAVHELRRISEITQQTLRFYRQSTLPANASCAELLDSVLSLHQVRLRNRGIQVEKKYDPDTELYCFAGELRQVFANLIGNAIDAMQEGGRLALRARRSREWKGAGRSGIRIQVADTGEGMMPEVQLHIFEPFFTTKEAIGTGLGLWVSSEIVAKHKGTIRVRSRAARLGGGHGTIFELFFPHETELPTSPEAEPRHVVASEGVSVHD</sequence>
<dbReference type="InterPro" id="IPR003661">
    <property type="entry name" value="HisK_dim/P_dom"/>
</dbReference>
<dbReference type="SMART" id="SM00388">
    <property type="entry name" value="HisKA"/>
    <property type="match status" value="1"/>
</dbReference>
<feature type="domain" description="Histidine kinase" evidence="12">
    <location>
        <begin position="381"/>
        <end position="599"/>
    </location>
</feature>
<dbReference type="SMART" id="SM00304">
    <property type="entry name" value="HAMP"/>
    <property type="match status" value="1"/>
</dbReference>
<keyword evidence="16" id="KW-1185">Reference proteome</keyword>
<keyword evidence="6" id="KW-0547">Nucleotide-binding</keyword>
<dbReference type="GO" id="GO:0016301">
    <property type="term" value="F:kinase activity"/>
    <property type="evidence" value="ECO:0007669"/>
    <property type="project" value="UniProtKB-KW"/>
</dbReference>
<evidence type="ECO:0000256" key="2">
    <source>
        <dbReference type="ARBA" id="ARBA00004370"/>
    </source>
</evidence>
<feature type="domain" description="PAC" evidence="13">
    <location>
        <begin position="315"/>
        <end position="368"/>
    </location>
</feature>
<comment type="caution">
    <text evidence="15">The sequence shown here is derived from an EMBL/GenBank/DDBJ whole genome shotgun (WGS) entry which is preliminary data.</text>
</comment>
<feature type="region of interest" description="Disordered" evidence="10">
    <location>
        <begin position="601"/>
        <end position="622"/>
    </location>
</feature>
<dbReference type="InterPro" id="IPR000700">
    <property type="entry name" value="PAS-assoc_C"/>
</dbReference>
<dbReference type="Pfam" id="PF00672">
    <property type="entry name" value="HAMP"/>
    <property type="match status" value="1"/>
</dbReference>
<dbReference type="SUPFAM" id="SSF158472">
    <property type="entry name" value="HAMP domain-like"/>
    <property type="match status" value="1"/>
</dbReference>
<evidence type="ECO:0000256" key="9">
    <source>
        <dbReference type="ARBA" id="ARBA00023012"/>
    </source>
</evidence>
<evidence type="ECO:0000256" key="7">
    <source>
        <dbReference type="ARBA" id="ARBA00022777"/>
    </source>
</evidence>
<evidence type="ECO:0000256" key="5">
    <source>
        <dbReference type="ARBA" id="ARBA00022679"/>
    </source>
</evidence>
<evidence type="ECO:0000259" key="12">
    <source>
        <dbReference type="PROSITE" id="PS50109"/>
    </source>
</evidence>
<evidence type="ECO:0000313" key="16">
    <source>
        <dbReference type="Proteomes" id="UP001596091"/>
    </source>
</evidence>
<dbReference type="EMBL" id="JBHSPH010000007">
    <property type="protein sequence ID" value="MFC5863920.1"/>
    <property type="molecule type" value="Genomic_DNA"/>
</dbReference>
<keyword evidence="5" id="KW-0808">Transferase</keyword>
<evidence type="ECO:0000256" key="3">
    <source>
        <dbReference type="ARBA" id="ARBA00012438"/>
    </source>
</evidence>
<evidence type="ECO:0000256" key="6">
    <source>
        <dbReference type="ARBA" id="ARBA00022741"/>
    </source>
</evidence>
<evidence type="ECO:0000313" key="15">
    <source>
        <dbReference type="EMBL" id="MFC5863920.1"/>
    </source>
</evidence>
<dbReference type="EC" id="2.7.13.3" evidence="3"/>
<dbReference type="Gene3D" id="3.30.450.20">
    <property type="entry name" value="PAS domain"/>
    <property type="match status" value="1"/>
</dbReference>
<dbReference type="NCBIfam" id="TIGR00229">
    <property type="entry name" value="sensory_box"/>
    <property type="match status" value="1"/>
</dbReference>
<dbReference type="Pfam" id="PF00512">
    <property type="entry name" value="HisKA"/>
    <property type="match status" value="1"/>
</dbReference>
<evidence type="ECO:0000256" key="11">
    <source>
        <dbReference type="SAM" id="Phobius"/>
    </source>
</evidence>
<dbReference type="SUPFAM" id="SSF47384">
    <property type="entry name" value="Homodimeric domain of signal transducing histidine kinase"/>
    <property type="match status" value="1"/>
</dbReference>
<keyword evidence="9" id="KW-0902">Two-component regulatory system</keyword>
<protein>
    <recommendedName>
        <fullName evidence="3">histidine kinase</fullName>
        <ecNumber evidence="3">2.7.13.3</ecNumber>
    </recommendedName>
</protein>
<dbReference type="PROSITE" id="PS50113">
    <property type="entry name" value="PAC"/>
    <property type="match status" value="1"/>
</dbReference>
<dbReference type="Proteomes" id="UP001596091">
    <property type="component" value="Unassembled WGS sequence"/>
</dbReference>
<dbReference type="Pfam" id="PF08448">
    <property type="entry name" value="PAS_4"/>
    <property type="match status" value="1"/>
</dbReference>
<feature type="transmembrane region" description="Helical" evidence="11">
    <location>
        <begin position="162"/>
        <end position="180"/>
    </location>
</feature>
<proteinExistence type="predicted"/>
<keyword evidence="11" id="KW-0472">Membrane</keyword>
<keyword evidence="11" id="KW-0812">Transmembrane</keyword>
<evidence type="ECO:0000256" key="1">
    <source>
        <dbReference type="ARBA" id="ARBA00000085"/>
    </source>
</evidence>
<dbReference type="SMART" id="SM00387">
    <property type="entry name" value="HATPase_c"/>
    <property type="match status" value="1"/>
</dbReference>
<dbReference type="PROSITE" id="PS50109">
    <property type="entry name" value="HIS_KIN"/>
    <property type="match status" value="1"/>
</dbReference>
<feature type="domain" description="HAMP" evidence="14">
    <location>
        <begin position="181"/>
        <end position="236"/>
    </location>
</feature>
<evidence type="ECO:0000256" key="4">
    <source>
        <dbReference type="ARBA" id="ARBA00022553"/>
    </source>
</evidence>
<dbReference type="Pfam" id="PF02518">
    <property type="entry name" value="HATPase_c"/>
    <property type="match status" value="1"/>
</dbReference>
<dbReference type="PROSITE" id="PS50885">
    <property type="entry name" value="HAMP"/>
    <property type="match status" value="1"/>
</dbReference>
<dbReference type="SUPFAM" id="SSF55785">
    <property type="entry name" value="PYP-like sensor domain (PAS domain)"/>
    <property type="match status" value="1"/>
</dbReference>
<dbReference type="InterPro" id="IPR036097">
    <property type="entry name" value="HisK_dim/P_sf"/>
</dbReference>
<dbReference type="InterPro" id="IPR035965">
    <property type="entry name" value="PAS-like_dom_sf"/>
</dbReference>
<dbReference type="InterPro" id="IPR036890">
    <property type="entry name" value="HATPase_C_sf"/>
</dbReference>
<evidence type="ECO:0000256" key="10">
    <source>
        <dbReference type="SAM" id="MobiDB-lite"/>
    </source>
</evidence>
<dbReference type="InterPro" id="IPR003660">
    <property type="entry name" value="HAMP_dom"/>
</dbReference>
<dbReference type="CDD" id="cd06225">
    <property type="entry name" value="HAMP"/>
    <property type="match status" value="1"/>
</dbReference>
<dbReference type="InterPro" id="IPR013656">
    <property type="entry name" value="PAS_4"/>
</dbReference>
<evidence type="ECO:0000259" key="14">
    <source>
        <dbReference type="PROSITE" id="PS50885"/>
    </source>
</evidence>